<keyword evidence="4" id="KW-0378">Hydrolase</keyword>
<dbReference type="Pfam" id="PF01149">
    <property type="entry name" value="Fapy_DNA_glyco"/>
    <property type="match status" value="1"/>
</dbReference>
<dbReference type="Pfam" id="PF06831">
    <property type="entry name" value="H2TH"/>
    <property type="match status" value="1"/>
</dbReference>
<protein>
    <submittedName>
        <fullName evidence="11">Endonuclease</fullName>
    </submittedName>
</protein>
<dbReference type="SUPFAM" id="SSF81624">
    <property type="entry name" value="N-terminal domain of MutM-like DNA repair proteins"/>
    <property type="match status" value="1"/>
</dbReference>
<evidence type="ECO:0000313" key="11">
    <source>
        <dbReference type="EMBL" id="TSJ40467.1"/>
    </source>
</evidence>
<evidence type="ECO:0000256" key="4">
    <source>
        <dbReference type="ARBA" id="ARBA00022801"/>
    </source>
</evidence>
<name>A0A556MKM3_9SPHI</name>
<dbReference type="SMART" id="SM01232">
    <property type="entry name" value="H2TH"/>
    <property type="match status" value="1"/>
</dbReference>
<dbReference type="GO" id="GO:0016829">
    <property type="term" value="F:lyase activity"/>
    <property type="evidence" value="ECO:0007669"/>
    <property type="project" value="UniProtKB-KW"/>
</dbReference>
<dbReference type="InterPro" id="IPR015886">
    <property type="entry name" value="H2TH_FPG"/>
</dbReference>
<dbReference type="Proteomes" id="UP000318733">
    <property type="component" value="Unassembled WGS sequence"/>
</dbReference>
<evidence type="ECO:0000256" key="7">
    <source>
        <dbReference type="ARBA" id="ARBA00023239"/>
    </source>
</evidence>
<proteinExistence type="inferred from homology"/>
<dbReference type="GO" id="GO:0008270">
    <property type="term" value="F:zinc ion binding"/>
    <property type="evidence" value="ECO:0007669"/>
    <property type="project" value="InterPro"/>
</dbReference>
<keyword evidence="11" id="KW-0255">Endonuclease</keyword>
<comment type="similarity">
    <text evidence="2">Belongs to the FPG family.</text>
</comment>
<evidence type="ECO:0000259" key="10">
    <source>
        <dbReference type="PROSITE" id="PS51068"/>
    </source>
</evidence>
<dbReference type="PANTHER" id="PTHR22993">
    <property type="entry name" value="FORMAMIDOPYRIMIDINE-DNA GLYCOSYLASE"/>
    <property type="match status" value="1"/>
</dbReference>
<dbReference type="PROSITE" id="PS51068">
    <property type="entry name" value="FPG_CAT"/>
    <property type="match status" value="1"/>
</dbReference>
<evidence type="ECO:0000313" key="12">
    <source>
        <dbReference type="Proteomes" id="UP000318733"/>
    </source>
</evidence>
<keyword evidence="3" id="KW-0227">DNA damage</keyword>
<organism evidence="11 12">
    <name type="scientific">Mucilaginibacter corticis</name>
    <dbReference type="NCBI Taxonomy" id="2597670"/>
    <lineage>
        <taxon>Bacteria</taxon>
        <taxon>Pseudomonadati</taxon>
        <taxon>Bacteroidota</taxon>
        <taxon>Sphingobacteriia</taxon>
        <taxon>Sphingobacteriales</taxon>
        <taxon>Sphingobacteriaceae</taxon>
        <taxon>Mucilaginibacter</taxon>
    </lineage>
</organism>
<evidence type="ECO:0000256" key="6">
    <source>
        <dbReference type="ARBA" id="ARBA00023204"/>
    </source>
</evidence>
<dbReference type="RefSeq" id="WP_144248505.1">
    <property type="nucleotide sequence ID" value="NZ_VLPK01000002.1"/>
</dbReference>
<keyword evidence="12" id="KW-1185">Reference proteome</keyword>
<dbReference type="GO" id="GO:0003906">
    <property type="term" value="F:DNA-(apurinic or apyrimidinic site) endonuclease activity"/>
    <property type="evidence" value="ECO:0007669"/>
    <property type="project" value="InterPro"/>
</dbReference>
<dbReference type="SMART" id="SM00898">
    <property type="entry name" value="Fapy_DNA_glyco"/>
    <property type="match status" value="1"/>
</dbReference>
<evidence type="ECO:0000256" key="8">
    <source>
        <dbReference type="ARBA" id="ARBA00023268"/>
    </source>
</evidence>
<dbReference type="InterPro" id="IPR010979">
    <property type="entry name" value="Ribosomal_uS13-like_H2TH"/>
</dbReference>
<evidence type="ECO:0000256" key="3">
    <source>
        <dbReference type="ARBA" id="ARBA00022763"/>
    </source>
</evidence>
<keyword evidence="6" id="KW-0234">DNA repair</keyword>
<sequence length="244" mass="28130">MPEGPSILILKEKLQPFKGKKVIDANGYAKGFDADILKGKTLKDIKTWGKHTLLCFPKFTVRVHMMLFGSYYINEPTKKNASLHMKFSNGEVNFSISAVKLIEEQLDEVYDWSADILSKEWDADNAIKKLKAKPKVMICDALLDQKIFSGLGNIIKNESLFRARLHPKSIIGEIPDKKLEELVNEVTKFSRDFLKWKKADTLTKHLEAYEKDICPRNLIPFHKTDTGKTKRHSYYCEKCQELFD</sequence>
<keyword evidence="9" id="KW-0326">Glycosidase</keyword>
<comment type="caution">
    <text evidence="11">The sequence shown here is derived from an EMBL/GenBank/DDBJ whole genome shotgun (WGS) entry which is preliminary data.</text>
</comment>
<dbReference type="InterPro" id="IPR035937">
    <property type="entry name" value="FPG_N"/>
</dbReference>
<evidence type="ECO:0000256" key="2">
    <source>
        <dbReference type="ARBA" id="ARBA00009409"/>
    </source>
</evidence>
<dbReference type="GO" id="GO:0008534">
    <property type="term" value="F:oxidized purine nucleobase lesion DNA N-glycosylase activity"/>
    <property type="evidence" value="ECO:0007669"/>
    <property type="project" value="UniProtKB-EC"/>
</dbReference>
<dbReference type="EMBL" id="VLPK01000002">
    <property type="protein sequence ID" value="TSJ40467.1"/>
    <property type="molecule type" value="Genomic_DNA"/>
</dbReference>
<keyword evidence="11" id="KW-0540">Nuclease</keyword>
<reference evidence="11 12" key="1">
    <citation type="submission" date="2019-07" db="EMBL/GenBank/DDBJ databases">
        <authorList>
            <person name="Huq M.A."/>
        </authorList>
    </citation>
    <scope>NUCLEOTIDE SEQUENCE [LARGE SCALE GENOMIC DNA]</scope>
    <source>
        <strain evidence="11 12">MAH-19</strain>
    </source>
</reference>
<evidence type="ECO:0000256" key="9">
    <source>
        <dbReference type="ARBA" id="ARBA00023295"/>
    </source>
</evidence>
<comment type="catalytic activity">
    <reaction evidence="1">
        <text>Hydrolysis of DNA containing ring-opened 7-methylguanine residues, releasing 2,6-diamino-4-hydroxy-5-(N-methyl)formamidopyrimidine.</text>
        <dbReference type="EC" id="3.2.2.23"/>
    </reaction>
</comment>
<keyword evidence="5" id="KW-0238">DNA-binding</keyword>
<dbReference type="SUPFAM" id="SSF46946">
    <property type="entry name" value="S13-like H2TH domain"/>
    <property type="match status" value="1"/>
</dbReference>
<dbReference type="InterPro" id="IPR012319">
    <property type="entry name" value="FPG_cat"/>
</dbReference>
<dbReference type="AlphaFoldDB" id="A0A556MKM3"/>
<dbReference type="GO" id="GO:0003684">
    <property type="term" value="F:damaged DNA binding"/>
    <property type="evidence" value="ECO:0007669"/>
    <property type="project" value="InterPro"/>
</dbReference>
<evidence type="ECO:0000256" key="5">
    <source>
        <dbReference type="ARBA" id="ARBA00023125"/>
    </source>
</evidence>
<dbReference type="OrthoDB" id="9800855at2"/>
<gene>
    <name evidence="11" type="ORF">FO440_11975</name>
</gene>
<accession>A0A556MKM3</accession>
<keyword evidence="7" id="KW-0456">Lyase</keyword>
<dbReference type="Gene3D" id="3.20.190.10">
    <property type="entry name" value="MutM-like, N-terminal"/>
    <property type="match status" value="1"/>
</dbReference>
<dbReference type="Gene3D" id="1.10.8.50">
    <property type="match status" value="1"/>
</dbReference>
<dbReference type="GO" id="GO:0006284">
    <property type="term" value="P:base-excision repair"/>
    <property type="evidence" value="ECO:0007669"/>
    <property type="project" value="InterPro"/>
</dbReference>
<evidence type="ECO:0000256" key="1">
    <source>
        <dbReference type="ARBA" id="ARBA00001668"/>
    </source>
</evidence>
<dbReference type="PANTHER" id="PTHR22993:SF9">
    <property type="entry name" value="FORMAMIDOPYRIMIDINE-DNA GLYCOSYLASE"/>
    <property type="match status" value="1"/>
</dbReference>
<keyword evidence="8" id="KW-0511">Multifunctional enzyme</keyword>
<feature type="domain" description="Formamidopyrimidine-DNA glycosylase catalytic" evidence="10">
    <location>
        <begin position="2"/>
        <end position="88"/>
    </location>
</feature>